<dbReference type="Proteomes" id="UP000722989">
    <property type="component" value="Unassembled WGS sequence"/>
</dbReference>
<keyword evidence="5" id="KW-0479">Metal-binding</keyword>
<keyword evidence="3" id="KW-0808">Transferase</keyword>
<dbReference type="SFLD" id="SFLDG01082">
    <property type="entry name" value="B12-binding_domain_containing"/>
    <property type="match status" value="1"/>
</dbReference>
<dbReference type="InterPro" id="IPR051198">
    <property type="entry name" value="BchE-like"/>
</dbReference>
<protein>
    <submittedName>
        <fullName evidence="10">B12-binding domain-containing radical SAM protein</fullName>
    </submittedName>
</protein>
<dbReference type="InterPro" id="IPR058240">
    <property type="entry name" value="rSAM_sf"/>
</dbReference>
<organism evidence="10 11">
    <name type="scientific">Planosporangium thailandense</name>
    <dbReference type="NCBI Taxonomy" id="765197"/>
    <lineage>
        <taxon>Bacteria</taxon>
        <taxon>Bacillati</taxon>
        <taxon>Actinomycetota</taxon>
        <taxon>Actinomycetes</taxon>
        <taxon>Micromonosporales</taxon>
        <taxon>Micromonosporaceae</taxon>
        <taxon>Planosporangium</taxon>
    </lineage>
</organism>
<evidence type="ECO:0000256" key="7">
    <source>
        <dbReference type="ARBA" id="ARBA00023014"/>
    </source>
</evidence>
<evidence type="ECO:0000259" key="9">
    <source>
        <dbReference type="PROSITE" id="PS51918"/>
    </source>
</evidence>
<dbReference type="PANTHER" id="PTHR43409">
    <property type="entry name" value="ANAEROBIC MAGNESIUM-PROTOPORPHYRIN IX MONOMETHYL ESTER CYCLASE-RELATED"/>
    <property type="match status" value="1"/>
</dbReference>
<feature type="domain" description="Radical SAM core" evidence="9">
    <location>
        <begin position="192"/>
        <end position="420"/>
    </location>
</feature>
<dbReference type="EMBL" id="JAATVY010000025">
    <property type="protein sequence ID" value="NJC73109.1"/>
    <property type="molecule type" value="Genomic_DNA"/>
</dbReference>
<dbReference type="SFLD" id="SFLDG01123">
    <property type="entry name" value="methyltransferase_(Class_B)"/>
    <property type="match status" value="1"/>
</dbReference>
<evidence type="ECO:0000256" key="2">
    <source>
        <dbReference type="ARBA" id="ARBA00022603"/>
    </source>
</evidence>
<dbReference type="Pfam" id="PF02310">
    <property type="entry name" value="B12-binding"/>
    <property type="match status" value="1"/>
</dbReference>
<name>A0ABX0Y3Z0_9ACTN</name>
<dbReference type="PROSITE" id="PS51918">
    <property type="entry name" value="RADICAL_SAM"/>
    <property type="match status" value="1"/>
</dbReference>
<keyword evidence="2" id="KW-0489">Methyltransferase</keyword>
<dbReference type="InterPro" id="IPR023404">
    <property type="entry name" value="rSAM_horseshoe"/>
</dbReference>
<gene>
    <name evidence="10" type="ORF">HC031_25820</name>
</gene>
<accession>A0ABX0Y3Z0</accession>
<dbReference type="InterPro" id="IPR034466">
    <property type="entry name" value="Methyltransferase_Class_B"/>
</dbReference>
<dbReference type="InterPro" id="IPR006638">
    <property type="entry name" value="Elp3/MiaA/NifB-like_rSAM"/>
</dbReference>
<dbReference type="InterPro" id="IPR006158">
    <property type="entry name" value="Cobalamin-bd"/>
</dbReference>
<evidence type="ECO:0000256" key="3">
    <source>
        <dbReference type="ARBA" id="ARBA00022679"/>
    </source>
</evidence>
<evidence type="ECO:0000256" key="5">
    <source>
        <dbReference type="ARBA" id="ARBA00022723"/>
    </source>
</evidence>
<keyword evidence="11" id="KW-1185">Reference proteome</keyword>
<dbReference type="CDD" id="cd01335">
    <property type="entry name" value="Radical_SAM"/>
    <property type="match status" value="1"/>
</dbReference>
<dbReference type="PANTHER" id="PTHR43409:SF7">
    <property type="entry name" value="BLL1977 PROTEIN"/>
    <property type="match status" value="1"/>
</dbReference>
<dbReference type="Gene3D" id="3.40.50.280">
    <property type="entry name" value="Cobalamin-binding domain"/>
    <property type="match status" value="1"/>
</dbReference>
<evidence type="ECO:0000313" key="11">
    <source>
        <dbReference type="Proteomes" id="UP000722989"/>
    </source>
</evidence>
<comment type="cofactor">
    <cofactor evidence="1">
        <name>[4Fe-4S] cluster</name>
        <dbReference type="ChEBI" id="CHEBI:49883"/>
    </cofactor>
</comment>
<proteinExistence type="predicted"/>
<dbReference type="SUPFAM" id="SSF102114">
    <property type="entry name" value="Radical SAM enzymes"/>
    <property type="match status" value="1"/>
</dbReference>
<evidence type="ECO:0000256" key="4">
    <source>
        <dbReference type="ARBA" id="ARBA00022691"/>
    </source>
</evidence>
<dbReference type="Pfam" id="PF04055">
    <property type="entry name" value="Radical_SAM"/>
    <property type="match status" value="1"/>
</dbReference>
<reference evidence="10 11" key="1">
    <citation type="submission" date="2020-03" db="EMBL/GenBank/DDBJ databases">
        <title>WGS of the type strain of Planosporangium spp.</title>
        <authorList>
            <person name="Thawai C."/>
        </authorList>
    </citation>
    <scope>NUCLEOTIDE SEQUENCE [LARGE SCALE GENOMIC DNA]</scope>
    <source>
        <strain evidence="10 11">TBRC 5610</strain>
    </source>
</reference>
<evidence type="ECO:0000256" key="1">
    <source>
        <dbReference type="ARBA" id="ARBA00001966"/>
    </source>
</evidence>
<dbReference type="CDD" id="cd02068">
    <property type="entry name" value="radical_SAM_B12_BD"/>
    <property type="match status" value="1"/>
</dbReference>
<sequence length="648" mass="71372">MKLTLVDNLVLPAQHDLHLLDTHPHLGLLSLAAVARADGHDVTIYDPKRLVRSGALAYDETLYERVADDLLAGRPDAVGLTTLGCSFTFVVGVGRALERREPDLPLLLGGPHATMLARPILDRYPTFDVVVRHEAEETLPAVLASLETRDFVRVPGVTWRTPTGVAETAGSPRIDDLDTLPWLDYELYPMRELGLSLLRVEAGRGCPFACVFCSTATFFQRRYRLKSSRRLVAEMDALRDRYAPREFKLDHDLFTVDKRKVQEFCAAVEGHGHRWRVSARADCVDEELLEHMAAAGCIGLYLGVEAGSERMQKISAKRLDLDRVAPTLNACERLGIETTASFITGYPQETTEDQDATLNMLGDCFDRPAGSCIPQLHILTPEPGTLLFDQFGPSMLFDGYATPFNSWLLRPEDRQEVLAEPAVFASYYYYPTALPRYVHVGVVESVDLLRRLGRPVLVELIRSHGGKLAELIRGLIAASPKTGPPGARELEEYVRARLGDDDPVTSLVRYALLLRNPVPARRRRRPSAPTDRAANIHARYALPAGLRMLHNVHDCAEVMEWLSDGSRPVDAAHLPRTSYVLLPGEERPAQVALGVTALLDLVGAGCSPHDVAVSVGAIGDDLTEQWLADLVDAGLLIAADVDESVDAN</sequence>
<evidence type="ECO:0000259" key="8">
    <source>
        <dbReference type="PROSITE" id="PS51332"/>
    </source>
</evidence>
<keyword evidence="6" id="KW-0408">Iron</keyword>
<dbReference type="InterPro" id="IPR007197">
    <property type="entry name" value="rSAM"/>
</dbReference>
<dbReference type="SFLD" id="SFLDS00029">
    <property type="entry name" value="Radical_SAM"/>
    <property type="match status" value="1"/>
</dbReference>
<dbReference type="Gene3D" id="3.80.30.20">
    <property type="entry name" value="tm_1862 like domain"/>
    <property type="match status" value="1"/>
</dbReference>
<comment type="caution">
    <text evidence="10">The sequence shown here is derived from an EMBL/GenBank/DDBJ whole genome shotgun (WGS) entry which is preliminary data.</text>
</comment>
<evidence type="ECO:0000256" key="6">
    <source>
        <dbReference type="ARBA" id="ARBA00023004"/>
    </source>
</evidence>
<evidence type="ECO:0000313" key="10">
    <source>
        <dbReference type="EMBL" id="NJC73109.1"/>
    </source>
</evidence>
<feature type="domain" description="B12-binding" evidence="8">
    <location>
        <begin position="10"/>
        <end position="153"/>
    </location>
</feature>
<dbReference type="SMART" id="SM00729">
    <property type="entry name" value="Elp3"/>
    <property type="match status" value="1"/>
</dbReference>
<keyword evidence="4" id="KW-0949">S-adenosyl-L-methionine</keyword>
<dbReference type="PROSITE" id="PS51332">
    <property type="entry name" value="B12_BINDING"/>
    <property type="match status" value="1"/>
</dbReference>
<keyword evidence="7" id="KW-0411">Iron-sulfur</keyword>